<keyword evidence="2" id="KW-1185">Reference proteome</keyword>
<sequence length="97" mass="11631">MIYVRQVRHRTWKHFVSYWITRAGNYQGCECVLVPFPHSGHIWLRVLPEYDTSARAWQIYAPGPKAAFTNWECVRLEMERVELDRVARLLEREAGRR</sequence>
<gene>
    <name evidence="1" type="ORF">BaRGS_00013434</name>
</gene>
<proteinExistence type="predicted"/>
<dbReference type="Proteomes" id="UP001519460">
    <property type="component" value="Unassembled WGS sequence"/>
</dbReference>
<dbReference type="AlphaFoldDB" id="A0ABD0L7W3"/>
<protein>
    <submittedName>
        <fullName evidence="1">Uncharacterized protein</fullName>
    </submittedName>
</protein>
<dbReference type="EMBL" id="JACVVK020000076">
    <property type="protein sequence ID" value="KAK7495252.1"/>
    <property type="molecule type" value="Genomic_DNA"/>
</dbReference>
<evidence type="ECO:0000313" key="1">
    <source>
        <dbReference type="EMBL" id="KAK7495252.1"/>
    </source>
</evidence>
<organism evidence="1 2">
    <name type="scientific">Batillaria attramentaria</name>
    <dbReference type="NCBI Taxonomy" id="370345"/>
    <lineage>
        <taxon>Eukaryota</taxon>
        <taxon>Metazoa</taxon>
        <taxon>Spiralia</taxon>
        <taxon>Lophotrochozoa</taxon>
        <taxon>Mollusca</taxon>
        <taxon>Gastropoda</taxon>
        <taxon>Caenogastropoda</taxon>
        <taxon>Sorbeoconcha</taxon>
        <taxon>Cerithioidea</taxon>
        <taxon>Batillariidae</taxon>
        <taxon>Batillaria</taxon>
    </lineage>
</organism>
<accession>A0ABD0L7W3</accession>
<name>A0ABD0L7W3_9CAEN</name>
<reference evidence="1 2" key="1">
    <citation type="journal article" date="2023" name="Sci. Data">
        <title>Genome assembly of the Korean intertidal mud-creeper Batillaria attramentaria.</title>
        <authorList>
            <person name="Patra A.K."/>
            <person name="Ho P.T."/>
            <person name="Jun S."/>
            <person name="Lee S.J."/>
            <person name="Kim Y."/>
            <person name="Won Y.J."/>
        </authorList>
    </citation>
    <scope>NUCLEOTIDE SEQUENCE [LARGE SCALE GENOMIC DNA]</scope>
    <source>
        <strain evidence="1">Wonlab-2016</strain>
    </source>
</reference>
<evidence type="ECO:0000313" key="2">
    <source>
        <dbReference type="Proteomes" id="UP001519460"/>
    </source>
</evidence>
<comment type="caution">
    <text evidence="1">The sequence shown here is derived from an EMBL/GenBank/DDBJ whole genome shotgun (WGS) entry which is preliminary data.</text>
</comment>